<dbReference type="Proteomes" id="UP000248924">
    <property type="component" value="Unassembled WGS sequence"/>
</dbReference>
<proteinExistence type="predicted"/>
<organism evidence="5 6">
    <name type="scientific">Micromonospora craterilacus</name>
    <dbReference type="NCBI Taxonomy" id="1655439"/>
    <lineage>
        <taxon>Bacteria</taxon>
        <taxon>Bacillati</taxon>
        <taxon>Actinomycetota</taxon>
        <taxon>Actinomycetes</taxon>
        <taxon>Micromonosporales</taxon>
        <taxon>Micromonosporaceae</taxon>
        <taxon>Micromonospora</taxon>
    </lineage>
</organism>
<evidence type="ECO:0000256" key="3">
    <source>
        <dbReference type="ARBA" id="ARBA00023204"/>
    </source>
</evidence>
<dbReference type="AlphaFoldDB" id="A0A2W2DJN3"/>
<feature type="domain" description="PD-(D/E)XK endonuclease-like" evidence="4">
    <location>
        <begin position="318"/>
        <end position="560"/>
    </location>
</feature>
<evidence type="ECO:0000256" key="2">
    <source>
        <dbReference type="ARBA" id="ARBA00022806"/>
    </source>
</evidence>
<keyword evidence="3" id="KW-0234">DNA repair</keyword>
<reference evidence="5 6" key="1">
    <citation type="submission" date="2018-01" db="EMBL/GenBank/DDBJ databases">
        <title>Draft genome sequence of Jishengella sp. NA12.</title>
        <authorList>
            <person name="Sahin N."/>
            <person name="Ay H."/>
            <person name="Saygin H."/>
        </authorList>
    </citation>
    <scope>NUCLEOTIDE SEQUENCE [LARGE SCALE GENOMIC DNA]</scope>
    <source>
        <strain evidence="5 6">NA12</strain>
    </source>
</reference>
<dbReference type="Pfam" id="PF12705">
    <property type="entry name" value="PDDEXK_1"/>
    <property type="match status" value="1"/>
</dbReference>
<protein>
    <submittedName>
        <fullName evidence="5">PD-(D/E)XK nuclease family protein</fullName>
    </submittedName>
</protein>
<keyword evidence="6" id="KW-1185">Reference proteome</keyword>
<name>A0A2W2DJN3_9ACTN</name>
<keyword evidence="2" id="KW-0067">ATP-binding</keyword>
<dbReference type="InterPro" id="IPR038726">
    <property type="entry name" value="PDDEXK_AddAB-type"/>
</dbReference>
<evidence type="ECO:0000313" key="6">
    <source>
        <dbReference type="Proteomes" id="UP000248924"/>
    </source>
</evidence>
<dbReference type="GO" id="GO:0004386">
    <property type="term" value="F:helicase activity"/>
    <property type="evidence" value="ECO:0007669"/>
    <property type="project" value="UniProtKB-KW"/>
</dbReference>
<dbReference type="EMBL" id="POTY01000218">
    <property type="protein sequence ID" value="PZG12132.1"/>
    <property type="molecule type" value="Genomic_DNA"/>
</dbReference>
<accession>A0A2W2DJN3</accession>
<dbReference type="GO" id="GO:0006281">
    <property type="term" value="P:DNA repair"/>
    <property type="evidence" value="ECO:0007669"/>
    <property type="project" value="UniProtKB-KW"/>
</dbReference>
<keyword evidence="2" id="KW-0347">Helicase</keyword>
<dbReference type="OrthoDB" id="3588062at2"/>
<keyword evidence="1" id="KW-0227">DNA damage</keyword>
<dbReference type="RefSeq" id="WP_111217756.1">
    <property type="nucleotide sequence ID" value="NZ_POTY01000218.1"/>
</dbReference>
<evidence type="ECO:0000259" key="4">
    <source>
        <dbReference type="Pfam" id="PF12705"/>
    </source>
</evidence>
<keyword evidence="2" id="KW-0547">Nucleotide-binding</keyword>
<keyword evidence="2" id="KW-0378">Hydrolase</keyword>
<evidence type="ECO:0000256" key="1">
    <source>
        <dbReference type="ARBA" id="ARBA00022763"/>
    </source>
</evidence>
<evidence type="ECO:0000313" key="5">
    <source>
        <dbReference type="EMBL" id="PZG12132.1"/>
    </source>
</evidence>
<comment type="caution">
    <text evidence="5">The sequence shown here is derived from an EMBL/GenBank/DDBJ whole genome shotgun (WGS) entry which is preliminary data.</text>
</comment>
<sequence length="576" mass="63068">MSTWHVPGGTAGEITLIRTNLAAAREADEDCPLGRSLEARPLVTADPKAPELTLPLADFALGPLMAALDRIEFPRFGLSQTEVLSLMWQTHGTFKNRRRAPAHPGLLKWTELAISHYLTARQADQAARLAAGKPTTRPVDVKWVIQRQLSQPDARGARTYEQTAWGRRYTSADGEVRELWLLSFGRAKTERPAGETAAAAKVTMFGGSAVGGWKAPHEMTPARRPQTGEPKHPSRARVIDVGCADGSFSVLADWSRTQVDDNFAADAAPVLSRVVGDMQTKPGSSCLDCKAITGCTVLPRTPGLLSLTAGHPSGRRMSMSVSDLRYYEDCPAKYHILRQLKLKSTRPESNAIRRGRAVDAWLNERHADRDRTACRAQSGPDVSVWLADRFSLPPVDADAAARMAAHHGWFCPLDGLSTSEKVLIQPQITCFDHELNLVFTATPDLVHSRDGGWIWRETKTSASKLFEGKPLLRQYPQLALAVLMLNAGALGGIVVRSRVELELLTPDDVTLEEIDPARPAVVDEARQVIDDLAKPWIRDTAYEPQPGAACASCEALDWCQPGQDHVGDTENLNGER</sequence>
<gene>
    <name evidence="5" type="ORF">C1I95_26460</name>
</gene>